<feature type="non-terminal residue" evidence="2">
    <location>
        <position position="70"/>
    </location>
</feature>
<dbReference type="AlphaFoldDB" id="A0A6A6EF13"/>
<dbReference type="InterPro" id="IPR045055">
    <property type="entry name" value="DNA2/NAM7-like"/>
</dbReference>
<protein>
    <recommendedName>
        <fullName evidence="1">DNA2/NAM7 helicase helicase domain-containing protein</fullName>
    </recommendedName>
</protein>
<dbReference type="Gene3D" id="3.40.50.300">
    <property type="entry name" value="P-loop containing nucleotide triphosphate hydrolases"/>
    <property type="match status" value="1"/>
</dbReference>
<gene>
    <name evidence="2" type="ORF">K469DRAFT_525717</name>
</gene>
<feature type="domain" description="DNA2/NAM7 helicase helicase" evidence="1">
    <location>
        <begin position="1"/>
        <end position="70"/>
    </location>
</feature>
<dbReference type="Proteomes" id="UP000800200">
    <property type="component" value="Unassembled WGS sequence"/>
</dbReference>
<dbReference type="SUPFAM" id="SSF52540">
    <property type="entry name" value="P-loop containing nucleoside triphosphate hydrolases"/>
    <property type="match status" value="1"/>
</dbReference>
<feature type="non-terminal residue" evidence="2">
    <location>
        <position position="1"/>
    </location>
</feature>
<sequence>LDQGQCEAIITALTHEFALVRGPPGTGKSYIGLQLVKALLENKAKAQLGPIIVVCHTNHALDQFLERLIN</sequence>
<evidence type="ECO:0000313" key="3">
    <source>
        <dbReference type="Proteomes" id="UP000800200"/>
    </source>
</evidence>
<organism evidence="2 3">
    <name type="scientific">Zopfia rhizophila CBS 207.26</name>
    <dbReference type="NCBI Taxonomy" id="1314779"/>
    <lineage>
        <taxon>Eukaryota</taxon>
        <taxon>Fungi</taxon>
        <taxon>Dikarya</taxon>
        <taxon>Ascomycota</taxon>
        <taxon>Pezizomycotina</taxon>
        <taxon>Dothideomycetes</taxon>
        <taxon>Dothideomycetes incertae sedis</taxon>
        <taxon>Zopfiaceae</taxon>
        <taxon>Zopfia</taxon>
    </lineage>
</organism>
<dbReference type="GO" id="GO:0004386">
    <property type="term" value="F:helicase activity"/>
    <property type="evidence" value="ECO:0007669"/>
    <property type="project" value="InterPro"/>
</dbReference>
<dbReference type="InterPro" id="IPR041677">
    <property type="entry name" value="DNA2/NAM7_AAA_11"/>
</dbReference>
<keyword evidence="3" id="KW-1185">Reference proteome</keyword>
<evidence type="ECO:0000259" key="1">
    <source>
        <dbReference type="Pfam" id="PF13086"/>
    </source>
</evidence>
<dbReference type="OrthoDB" id="3788887at2759"/>
<dbReference type="PANTHER" id="PTHR10887">
    <property type="entry name" value="DNA2/NAM7 HELICASE FAMILY"/>
    <property type="match status" value="1"/>
</dbReference>
<proteinExistence type="predicted"/>
<evidence type="ECO:0000313" key="2">
    <source>
        <dbReference type="EMBL" id="KAF2188466.1"/>
    </source>
</evidence>
<dbReference type="InterPro" id="IPR027417">
    <property type="entry name" value="P-loop_NTPase"/>
</dbReference>
<reference evidence="2" key="1">
    <citation type="journal article" date="2020" name="Stud. Mycol.">
        <title>101 Dothideomycetes genomes: a test case for predicting lifestyles and emergence of pathogens.</title>
        <authorList>
            <person name="Haridas S."/>
            <person name="Albert R."/>
            <person name="Binder M."/>
            <person name="Bloem J."/>
            <person name="Labutti K."/>
            <person name="Salamov A."/>
            <person name="Andreopoulos B."/>
            <person name="Baker S."/>
            <person name="Barry K."/>
            <person name="Bills G."/>
            <person name="Bluhm B."/>
            <person name="Cannon C."/>
            <person name="Castanera R."/>
            <person name="Culley D."/>
            <person name="Daum C."/>
            <person name="Ezra D."/>
            <person name="Gonzalez J."/>
            <person name="Henrissat B."/>
            <person name="Kuo A."/>
            <person name="Liang C."/>
            <person name="Lipzen A."/>
            <person name="Lutzoni F."/>
            <person name="Magnuson J."/>
            <person name="Mondo S."/>
            <person name="Nolan M."/>
            <person name="Ohm R."/>
            <person name="Pangilinan J."/>
            <person name="Park H.-J."/>
            <person name="Ramirez L."/>
            <person name="Alfaro M."/>
            <person name="Sun H."/>
            <person name="Tritt A."/>
            <person name="Yoshinaga Y."/>
            <person name="Zwiers L.-H."/>
            <person name="Turgeon B."/>
            <person name="Goodwin S."/>
            <person name="Spatafora J."/>
            <person name="Crous P."/>
            <person name="Grigoriev I."/>
        </authorList>
    </citation>
    <scope>NUCLEOTIDE SEQUENCE</scope>
    <source>
        <strain evidence="2">CBS 207.26</strain>
    </source>
</reference>
<dbReference type="Pfam" id="PF13086">
    <property type="entry name" value="AAA_11"/>
    <property type="match status" value="1"/>
</dbReference>
<dbReference type="EMBL" id="ML994623">
    <property type="protein sequence ID" value="KAF2188466.1"/>
    <property type="molecule type" value="Genomic_DNA"/>
</dbReference>
<name>A0A6A6EF13_9PEZI</name>
<accession>A0A6A6EF13</accession>
<dbReference type="GO" id="GO:0031048">
    <property type="term" value="P:regulatory ncRNA-mediated heterochromatin formation"/>
    <property type="evidence" value="ECO:0007669"/>
    <property type="project" value="TreeGrafter"/>
</dbReference>
<dbReference type="PANTHER" id="PTHR10887:SF445">
    <property type="entry name" value="NFX1-TYPE ZINC FINGER-CONTAINING PROTEIN 1"/>
    <property type="match status" value="1"/>
</dbReference>
<dbReference type="GO" id="GO:0031380">
    <property type="term" value="C:nuclear RNA-directed RNA polymerase complex"/>
    <property type="evidence" value="ECO:0007669"/>
    <property type="project" value="TreeGrafter"/>
</dbReference>